<evidence type="ECO:0000313" key="1">
    <source>
        <dbReference type="EMBL" id="CAA9268738.1"/>
    </source>
</evidence>
<reference evidence="1" key="1">
    <citation type="submission" date="2020-02" db="EMBL/GenBank/DDBJ databases">
        <authorList>
            <person name="Meier V. D."/>
        </authorList>
    </citation>
    <scope>NUCLEOTIDE SEQUENCE</scope>
    <source>
        <strain evidence="1">AVDCRST_MAG63</strain>
    </source>
</reference>
<sequence>MRDPMLLDGADDPRLIWIGYPDVAGVDRFAVPDEAAGIVYLYIPLDLACRWDAAGTADGRTLHLRFRTTPEDDARLARARERYSRRAAAALDLWDHAPRGRKS</sequence>
<dbReference type="EMBL" id="CADCTO010000370">
    <property type="protein sequence ID" value="CAA9268738.1"/>
    <property type="molecule type" value="Genomic_DNA"/>
</dbReference>
<gene>
    <name evidence="1" type="ORF">AVDCRST_MAG63-2826</name>
</gene>
<name>A0A6J4J4J9_9BACT</name>
<dbReference type="AlphaFoldDB" id="A0A6J4J4J9"/>
<accession>A0A6J4J4J9</accession>
<proteinExistence type="predicted"/>
<protein>
    <submittedName>
        <fullName evidence="1">Uncharacterized protein</fullName>
    </submittedName>
</protein>
<organism evidence="1">
    <name type="scientific">uncultured Armatimonadetes bacterium</name>
    <dbReference type="NCBI Taxonomy" id="157466"/>
    <lineage>
        <taxon>Bacteria</taxon>
        <taxon>Bacillati</taxon>
        <taxon>Armatimonadota</taxon>
        <taxon>environmental samples</taxon>
    </lineage>
</organism>